<evidence type="ECO:0000313" key="4">
    <source>
        <dbReference type="Proteomes" id="UP000565262"/>
    </source>
</evidence>
<evidence type="ECO:0000313" key="3">
    <source>
        <dbReference type="EMBL" id="MBB1485940.1"/>
    </source>
</evidence>
<feature type="domain" description="PepSY" evidence="2">
    <location>
        <begin position="78"/>
        <end position="131"/>
    </location>
</feature>
<dbReference type="RefSeq" id="WP_182807724.1">
    <property type="nucleotide sequence ID" value="NZ_JACJFM010000004.1"/>
</dbReference>
<keyword evidence="1" id="KW-0472">Membrane</keyword>
<dbReference type="EMBL" id="JACJFM010000004">
    <property type="protein sequence ID" value="MBB1485940.1"/>
    <property type="molecule type" value="Genomic_DNA"/>
</dbReference>
<organism evidence="3 4">
    <name type="scientific">Oceanospirillum sediminis</name>
    <dbReference type="NCBI Taxonomy" id="2760088"/>
    <lineage>
        <taxon>Bacteria</taxon>
        <taxon>Pseudomonadati</taxon>
        <taxon>Pseudomonadota</taxon>
        <taxon>Gammaproteobacteria</taxon>
        <taxon>Oceanospirillales</taxon>
        <taxon>Oceanospirillaceae</taxon>
        <taxon>Oceanospirillum</taxon>
    </lineage>
</organism>
<keyword evidence="4" id="KW-1185">Reference proteome</keyword>
<evidence type="ECO:0000259" key="2">
    <source>
        <dbReference type="Pfam" id="PF03413"/>
    </source>
</evidence>
<sequence>MSDPVLEPPQIKTAIPAKKARYCQAWRWHFFAGLYAIPFMLMLAITGMIMLLFRPLIEPALYSEITHVQPGQNYLSWEQQRYKVAQAYPDGQVTQLTLPKTADESSRFLVKTSEGTNLQVFINPYTGDVLGNYDKNDTLYALADEIHGTFLLGKTGDALIELSMGFSLVLLITGFYMWWPRLKQRKVSFWKPSMGYQGRSFWKELHGVTGVWLSAILVFFIITGLSWTGIWGARIVQPWNSFPAGVWGGVPVSDQTHATLNPGVNEEVPWNLELVPMPESGSLTGKPGIPETFSVNLDTVVAYGKDNGMTTFRVSIPQSETGVYTLMAATMSGDITDARQDRTIHIDQYTGNKLGDIGYNDYSLIAKSMATGIGLHMGLWGNWNLVSNLIACLLTIFLCAGGCVLWWKRRPSAQKQSLNAPPLSEKPELLSWKAAVLIWASISVFVPLMGAAVILILIADSIYAMTTRQFSNNS</sequence>
<feature type="transmembrane region" description="Helical" evidence="1">
    <location>
        <begin position="28"/>
        <end position="53"/>
    </location>
</feature>
<dbReference type="InterPro" id="IPR005625">
    <property type="entry name" value="PepSY-ass_TM"/>
</dbReference>
<dbReference type="Proteomes" id="UP000565262">
    <property type="component" value="Unassembled WGS sequence"/>
</dbReference>
<proteinExistence type="predicted"/>
<keyword evidence="1" id="KW-0812">Transmembrane</keyword>
<dbReference type="PANTHER" id="PTHR34219:SF1">
    <property type="entry name" value="PEPSY DOMAIN-CONTAINING PROTEIN"/>
    <property type="match status" value="1"/>
</dbReference>
<feature type="transmembrane region" description="Helical" evidence="1">
    <location>
        <begin position="436"/>
        <end position="459"/>
    </location>
</feature>
<accession>A0A839IMJ7</accession>
<dbReference type="PANTHER" id="PTHR34219">
    <property type="entry name" value="IRON-REGULATED INNER MEMBRANE PROTEIN-RELATED"/>
    <property type="match status" value="1"/>
</dbReference>
<dbReference type="AlphaFoldDB" id="A0A839IMJ7"/>
<name>A0A839IMJ7_9GAMM</name>
<evidence type="ECO:0000256" key="1">
    <source>
        <dbReference type="SAM" id="Phobius"/>
    </source>
</evidence>
<dbReference type="InterPro" id="IPR025711">
    <property type="entry name" value="PepSY"/>
</dbReference>
<protein>
    <submittedName>
        <fullName evidence="3">PepSY domain-containing protein</fullName>
    </submittedName>
</protein>
<keyword evidence="1" id="KW-1133">Transmembrane helix</keyword>
<reference evidence="3 4" key="1">
    <citation type="submission" date="2020-08" db="EMBL/GenBank/DDBJ databases">
        <title>Oceanospirillum sp. nov. isolated from marine sediment.</title>
        <authorList>
            <person name="Ji X."/>
        </authorList>
    </citation>
    <scope>NUCLEOTIDE SEQUENCE [LARGE SCALE GENOMIC DNA]</scope>
    <source>
        <strain evidence="3 4">D5</strain>
    </source>
</reference>
<dbReference type="Pfam" id="PF03929">
    <property type="entry name" value="PepSY_TM"/>
    <property type="match status" value="1"/>
</dbReference>
<feature type="transmembrane region" description="Helical" evidence="1">
    <location>
        <begin position="158"/>
        <end position="179"/>
    </location>
</feature>
<feature type="transmembrane region" description="Helical" evidence="1">
    <location>
        <begin position="385"/>
        <end position="407"/>
    </location>
</feature>
<gene>
    <name evidence="3" type="ORF">H4O21_04840</name>
</gene>
<dbReference type="Pfam" id="PF03413">
    <property type="entry name" value="PepSY"/>
    <property type="match status" value="1"/>
</dbReference>
<comment type="caution">
    <text evidence="3">The sequence shown here is derived from an EMBL/GenBank/DDBJ whole genome shotgun (WGS) entry which is preliminary data.</text>
</comment>
<feature type="transmembrane region" description="Helical" evidence="1">
    <location>
        <begin position="211"/>
        <end position="233"/>
    </location>
</feature>